<feature type="domain" description="Pseudouridine synthase RsuA/RluA-like" evidence="4">
    <location>
        <begin position="122"/>
        <end position="311"/>
    </location>
</feature>
<evidence type="ECO:0000313" key="6">
    <source>
        <dbReference type="Proteomes" id="UP000275267"/>
    </source>
</evidence>
<dbReference type="GO" id="GO:0009982">
    <property type="term" value="F:pseudouridine synthase activity"/>
    <property type="evidence" value="ECO:0007669"/>
    <property type="project" value="InterPro"/>
</dbReference>
<dbReference type="InterPro" id="IPR020103">
    <property type="entry name" value="PsdUridine_synth_cat_dom_sf"/>
</dbReference>
<evidence type="ECO:0000256" key="1">
    <source>
        <dbReference type="ARBA" id="ARBA00022884"/>
    </source>
</evidence>
<reference evidence="6" key="1">
    <citation type="journal article" date="2019" name="Nat. Commun.">
        <title>The genome of broomcorn millet.</title>
        <authorList>
            <person name="Zou C."/>
            <person name="Miki D."/>
            <person name="Li D."/>
            <person name="Tang Q."/>
            <person name="Xiao L."/>
            <person name="Rajput S."/>
            <person name="Deng P."/>
            <person name="Jia W."/>
            <person name="Huang R."/>
            <person name="Zhang M."/>
            <person name="Sun Y."/>
            <person name="Hu J."/>
            <person name="Fu X."/>
            <person name="Schnable P.S."/>
            <person name="Li F."/>
            <person name="Zhang H."/>
            <person name="Feng B."/>
            <person name="Zhu X."/>
            <person name="Liu R."/>
            <person name="Schnable J.C."/>
            <person name="Zhu J.-K."/>
            <person name="Zhang H."/>
        </authorList>
    </citation>
    <scope>NUCLEOTIDE SEQUENCE [LARGE SCALE GENOMIC DNA]</scope>
</reference>
<dbReference type="EMBL" id="PQIB02000005">
    <property type="protein sequence ID" value="RLN16243.1"/>
    <property type="molecule type" value="Genomic_DNA"/>
</dbReference>
<dbReference type="SUPFAM" id="SSF55120">
    <property type="entry name" value="Pseudouridine synthase"/>
    <property type="match status" value="1"/>
</dbReference>
<protein>
    <submittedName>
        <fullName evidence="5">RNA pseudouridine synthase 5</fullName>
    </submittedName>
</protein>
<dbReference type="InterPro" id="IPR006145">
    <property type="entry name" value="PsdUridine_synth_RsuA/RluA"/>
</dbReference>
<proteinExistence type="predicted"/>
<keyword evidence="1 2" id="KW-0694">RNA-binding</keyword>
<organism evidence="5 6">
    <name type="scientific">Panicum miliaceum</name>
    <name type="common">Proso millet</name>
    <name type="synonym">Broomcorn millet</name>
    <dbReference type="NCBI Taxonomy" id="4540"/>
    <lineage>
        <taxon>Eukaryota</taxon>
        <taxon>Viridiplantae</taxon>
        <taxon>Streptophyta</taxon>
        <taxon>Embryophyta</taxon>
        <taxon>Tracheophyta</taxon>
        <taxon>Spermatophyta</taxon>
        <taxon>Magnoliopsida</taxon>
        <taxon>Liliopsida</taxon>
        <taxon>Poales</taxon>
        <taxon>Poaceae</taxon>
        <taxon>PACMAD clade</taxon>
        <taxon>Panicoideae</taxon>
        <taxon>Panicodae</taxon>
        <taxon>Paniceae</taxon>
        <taxon>Panicinae</taxon>
        <taxon>Panicum</taxon>
        <taxon>Panicum sect. Panicum</taxon>
    </lineage>
</organism>
<dbReference type="Gene3D" id="3.30.2350.10">
    <property type="entry name" value="Pseudouridine synthase"/>
    <property type="match status" value="1"/>
</dbReference>
<dbReference type="GO" id="GO:0003723">
    <property type="term" value="F:RNA binding"/>
    <property type="evidence" value="ECO:0007669"/>
    <property type="project" value="UniProtKB-KW"/>
</dbReference>
<keyword evidence="3" id="KW-0812">Transmembrane</keyword>
<dbReference type="AlphaFoldDB" id="A0A3L6S7K2"/>
<keyword evidence="3" id="KW-0472">Membrane</keyword>
<dbReference type="CDD" id="cd00165">
    <property type="entry name" value="S4"/>
    <property type="match status" value="1"/>
</dbReference>
<dbReference type="PROSITE" id="PS50889">
    <property type="entry name" value="S4"/>
    <property type="match status" value="1"/>
</dbReference>
<keyword evidence="3" id="KW-1133">Transmembrane helix</keyword>
<dbReference type="PANTHER" id="PTHR21600">
    <property type="entry name" value="MITOCHONDRIAL RNA PSEUDOURIDINE SYNTHASE"/>
    <property type="match status" value="1"/>
</dbReference>
<feature type="transmembrane region" description="Helical" evidence="3">
    <location>
        <begin position="364"/>
        <end position="385"/>
    </location>
</feature>
<evidence type="ECO:0000259" key="4">
    <source>
        <dbReference type="Pfam" id="PF00849"/>
    </source>
</evidence>
<evidence type="ECO:0000313" key="5">
    <source>
        <dbReference type="EMBL" id="RLN16243.1"/>
    </source>
</evidence>
<name>A0A3L6S7K2_PANMI</name>
<dbReference type="Proteomes" id="UP000275267">
    <property type="component" value="Unassembled WGS sequence"/>
</dbReference>
<evidence type="ECO:0000256" key="2">
    <source>
        <dbReference type="PROSITE-ProRule" id="PRU00182"/>
    </source>
</evidence>
<dbReference type="Pfam" id="PF00849">
    <property type="entry name" value="PseudoU_synth_2"/>
    <property type="match status" value="1"/>
</dbReference>
<dbReference type="InterPro" id="IPR050188">
    <property type="entry name" value="RluA_PseudoU_synthase"/>
</dbReference>
<feature type="transmembrane region" description="Helical" evidence="3">
    <location>
        <begin position="405"/>
        <end position="425"/>
    </location>
</feature>
<dbReference type="OrthoDB" id="428658at2759"/>
<sequence length="435" mass="48645">MSAAEGETPVADGAPPPGALYSFGTPWPELNQGLSYSDTFRCADADAATTLIEFYATNYKSSAPLPGWVKRIRNGQITVDGEVVTDPDMILRDGCKLVYHRLPWQEPFAPYLLEVLYEDDDMVALNKPSGLQVLPKGLFQQRTVLAQLQLKDWKMTSFYSKRKHVQSHPVPVHRLGRGTSADDDLLVLLLGLLLCAKTKVAKVRLASYFAEGAINAGNKRDKSEFGEERKISKFYRALVTGILDNDEVVVTQPIGLVHYPGVAEGLYAACSSGKPAMSKVCVLERLAHQNHTLVQVEIHSGRPHQIRIHLAYIGHPLVGKSLAHCHLKVCHFFNHLTNAVVKVHEISSPHPGTKYFSCHYISCIFFYMCKQMILCMVLVGTPNLLSQNLLAQIVLLHMMEVTRDLYNLFLETVAITYMHIGWFFAIQPQIRMDIS</sequence>
<dbReference type="STRING" id="4540.A0A3L6S7K2"/>
<dbReference type="CDD" id="cd02869">
    <property type="entry name" value="PseudoU_synth_RluA_like"/>
    <property type="match status" value="1"/>
</dbReference>
<accession>A0A3L6S7K2</accession>
<dbReference type="GO" id="GO:0000455">
    <property type="term" value="P:enzyme-directed rRNA pseudouridine synthesis"/>
    <property type="evidence" value="ECO:0007669"/>
    <property type="project" value="TreeGrafter"/>
</dbReference>
<comment type="caution">
    <text evidence="5">The sequence shown here is derived from an EMBL/GenBank/DDBJ whole genome shotgun (WGS) entry which is preliminary data.</text>
</comment>
<gene>
    <name evidence="5" type="ORF">C2845_PM02G29440</name>
</gene>
<dbReference type="PANTHER" id="PTHR21600:SF88">
    <property type="entry name" value="RNA PSEUDOURIDINE SYNTHASE 5"/>
    <property type="match status" value="1"/>
</dbReference>
<keyword evidence="6" id="KW-1185">Reference proteome</keyword>
<evidence type="ECO:0000256" key="3">
    <source>
        <dbReference type="SAM" id="Phobius"/>
    </source>
</evidence>